<dbReference type="PROSITE" id="PS00107">
    <property type="entry name" value="PROTEIN_KINASE_ATP"/>
    <property type="match status" value="1"/>
</dbReference>
<dbReference type="InterPro" id="IPR011009">
    <property type="entry name" value="Kinase-like_dom_sf"/>
</dbReference>
<dbReference type="EC" id="2.7.11.1" evidence="1"/>
<reference evidence="14 15" key="1">
    <citation type="submission" date="2014-04" db="EMBL/GenBank/DDBJ databases">
        <authorList>
            <consortium name="DOE Joint Genome Institute"/>
            <person name="Kuo A."/>
            <person name="Gay G."/>
            <person name="Dore J."/>
            <person name="Kohler A."/>
            <person name="Nagy L.G."/>
            <person name="Floudas D."/>
            <person name="Copeland A."/>
            <person name="Barry K.W."/>
            <person name="Cichocki N."/>
            <person name="Veneault-Fourrey C."/>
            <person name="LaButti K."/>
            <person name="Lindquist E.A."/>
            <person name="Lipzen A."/>
            <person name="Lundell T."/>
            <person name="Morin E."/>
            <person name="Murat C."/>
            <person name="Sun H."/>
            <person name="Tunlid A."/>
            <person name="Henrissat B."/>
            <person name="Grigoriev I.V."/>
            <person name="Hibbett D.S."/>
            <person name="Martin F."/>
            <person name="Nordberg H.P."/>
            <person name="Cantor M.N."/>
            <person name="Hua S.X."/>
        </authorList>
    </citation>
    <scope>NUCLEOTIDE SEQUENCE [LARGE SCALE GENOMIC DNA]</scope>
    <source>
        <strain evidence="15">h7</strain>
    </source>
</reference>
<evidence type="ECO:0000256" key="12">
    <source>
        <dbReference type="SAM" id="MobiDB-lite"/>
    </source>
</evidence>
<feature type="compositionally biased region" description="Polar residues" evidence="12">
    <location>
        <begin position="443"/>
        <end position="455"/>
    </location>
</feature>
<dbReference type="InterPro" id="IPR011989">
    <property type="entry name" value="ARM-like"/>
</dbReference>
<evidence type="ECO:0000256" key="4">
    <source>
        <dbReference type="ARBA" id="ARBA00022723"/>
    </source>
</evidence>
<dbReference type="PANTHER" id="PTHR24361">
    <property type="entry name" value="MITOGEN-ACTIVATED KINASE KINASE KINASE"/>
    <property type="match status" value="1"/>
</dbReference>
<feature type="compositionally biased region" description="Low complexity" evidence="12">
    <location>
        <begin position="292"/>
        <end position="301"/>
    </location>
</feature>
<keyword evidence="7 11" id="KW-0067">ATP-binding</keyword>
<feature type="compositionally biased region" description="Low complexity" evidence="12">
    <location>
        <begin position="526"/>
        <end position="539"/>
    </location>
</feature>
<sequence length="1277" mass="139347">MTSSRPSSTSAPKPGSSKSLNDYQLGDSLGKGAFGQVYRALNWATGETVAVKEIQLSNIPKGEIGEIMSEIDLLKNLNHPNIVKYKGFVKTREFLYIILEFCENGSLHNISKRFGKFPESLVAVYISQVLEGLVYLHDQGVIHRDIKGANILTNKDGTVKLADFGVAAKTGGVQDGAVVGSPYWMAPEVIEQSGATTASDIWSVGCVVIELLEGHPPYHTLDPMPALFRIVQDDCPPIPEGASPIVKDFLYHCFQKDCNLRISGKKLLKHPWMVSARRQMADGRDRAGDNGGNSAAGTTDSAGGGEKRRHSNYNFDEAVLKVQEWNEALKSPSKPSKHPSRNQRPSSPTQNRSSELQQSTSLPALGSGPSSGPSGGWKGAVPPGGKPGINLVEKIQPLSFVLQPPEEQTDNWDDDFEEGISFTKLQALEKTTLEDDRQEIEDNAQTIRPNRSPGNKSVPLAQAPPSDIQPIVEDYSDMATEEDELLLEEKVANFKMKNSVRRGLFHPDDIKTIGLMASVGPGPLSAPLPSLSRKPSRASISPLGSFGPATGSQHVRSGSLASAPGTGSGSFGRSEAKKAQNQAEFGKYAEDEEEDYEDVFGKPNATCFSEDDLEANLQRDKYARLTNTVNQLIDELTPAAPDFQLRDACDQLLNIIAENPEMQAQLVSSHGMLAVLEVLEGRCSNIVIEKLLQIINLLVTEDIGFLESFCLIGGIPVVMEFTSKRYPPICRLQASNFIRLLCHTSVLTLQMFISCRGLKVLVDLLDEDLDGTENQGELVRHALNDISSVFDLQSPTTKNGFCRMFIREGLLDPLSHALGTANGETKKKVIQIFLMFSQVSQSDIHVRNALGTRKVIRRIMRACELLGAIKENQDEPEGPTQMECLVQLLKAVKHLSMSATLHEVLQNANSLEILISVLEQQSSGPHSTEISNHVFQTCYNLCRLNKSRQEEAAQAGIIPCLKRVIETSSPLKQFALPILCDLASAGKSCRSLLWQHDGLTMYIKLMDDPYFQVSALESILSWLQDETARVEDELLKQESIDSVLKCFVSCKANSFENLLDPLLKIIRLSTPVTIGMTKSSAFFRRIIDRLGQNSKSVVRVNLLRILRTVCEVHPNRAMLVEKYGLLGVVEKLSREGGDGAVLVRELAREIIPTLKPAVKPAGITRSKVPGAGSVDLSSSSLSQQLASSKSGSGLAPKKMRRSASEATALASVNVNNGLAILDSSPLPRLHTRDISGGGIKTRAPVSSRPSSATSRQRLGDIPWQTSNSNGTGANNRW</sequence>
<dbReference type="STRING" id="686832.A0A0C3C1Z1"/>
<evidence type="ECO:0000256" key="8">
    <source>
        <dbReference type="ARBA" id="ARBA00025754"/>
    </source>
</evidence>
<dbReference type="CDD" id="cd06627">
    <property type="entry name" value="STKc_Cdc7_like"/>
    <property type="match status" value="1"/>
</dbReference>
<dbReference type="PANTHER" id="PTHR24361:SF433">
    <property type="entry name" value="PROTEIN KINASE DOMAIN-CONTAINING PROTEIN"/>
    <property type="match status" value="1"/>
</dbReference>
<dbReference type="InterPro" id="IPR008271">
    <property type="entry name" value="Ser/Thr_kinase_AS"/>
</dbReference>
<dbReference type="InterPro" id="IPR017441">
    <property type="entry name" value="Protein_kinase_ATP_BS"/>
</dbReference>
<dbReference type="AlphaFoldDB" id="A0A0C3C1Z1"/>
<feature type="region of interest" description="Disordered" evidence="12">
    <location>
        <begin position="1227"/>
        <end position="1277"/>
    </location>
</feature>
<dbReference type="InterPro" id="IPR016024">
    <property type="entry name" value="ARM-type_fold"/>
</dbReference>
<dbReference type="GO" id="GO:0046872">
    <property type="term" value="F:metal ion binding"/>
    <property type="evidence" value="ECO:0007669"/>
    <property type="project" value="UniProtKB-KW"/>
</dbReference>
<feature type="compositionally biased region" description="Polar residues" evidence="12">
    <location>
        <begin position="1247"/>
        <end position="1256"/>
    </location>
</feature>
<dbReference type="GO" id="GO:0005737">
    <property type="term" value="C:cytoplasm"/>
    <property type="evidence" value="ECO:0007669"/>
    <property type="project" value="TreeGrafter"/>
</dbReference>
<dbReference type="PROSITE" id="PS50011">
    <property type="entry name" value="PROTEIN_KINASE_DOM"/>
    <property type="match status" value="1"/>
</dbReference>
<keyword evidence="6" id="KW-0418">Kinase</keyword>
<feature type="compositionally biased region" description="Low complexity" evidence="12">
    <location>
        <begin position="1170"/>
        <end position="1195"/>
    </location>
</feature>
<dbReference type="Pfam" id="PF00069">
    <property type="entry name" value="Pkinase"/>
    <property type="match status" value="1"/>
</dbReference>
<feature type="binding site" evidence="11">
    <location>
        <position position="52"/>
    </location>
    <ligand>
        <name>ATP</name>
        <dbReference type="ChEBI" id="CHEBI:30616"/>
    </ligand>
</feature>
<dbReference type="Gene3D" id="1.25.10.10">
    <property type="entry name" value="Leucine-rich Repeat Variant"/>
    <property type="match status" value="2"/>
</dbReference>
<evidence type="ECO:0000256" key="5">
    <source>
        <dbReference type="ARBA" id="ARBA00022741"/>
    </source>
</evidence>
<accession>A0A0C3C1Z1</accession>
<dbReference type="InterPro" id="IPR000719">
    <property type="entry name" value="Prot_kinase_dom"/>
</dbReference>
<evidence type="ECO:0000256" key="10">
    <source>
        <dbReference type="ARBA" id="ARBA00048679"/>
    </source>
</evidence>
<dbReference type="FunFam" id="3.30.200.20:FF:000042">
    <property type="entry name" value="Aurora kinase A"/>
    <property type="match status" value="1"/>
</dbReference>
<keyword evidence="3" id="KW-0808">Transferase</keyword>
<dbReference type="HOGENOM" id="CLU_001872_1_1_1"/>
<dbReference type="SUPFAM" id="SSF48371">
    <property type="entry name" value="ARM repeat"/>
    <property type="match status" value="1"/>
</dbReference>
<feature type="region of interest" description="Disordered" evidence="12">
    <location>
        <begin position="433"/>
        <end position="468"/>
    </location>
</feature>
<feature type="compositionally biased region" description="Polar residues" evidence="12">
    <location>
        <begin position="1263"/>
        <end position="1277"/>
    </location>
</feature>
<dbReference type="InterPro" id="IPR053235">
    <property type="entry name" value="Ser_Thr_kinase"/>
</dbReference>
<feature type="compositionally biased region" description="Polar residues" evidence="12">
    <location>
        <begin position="550"/>
        <end position="560"/>
    </location>
</feature>
<evidence type="ECO:0000256" key="6">
    <source>
        <dbReference type="ARBA" id="ARBA00022777"/>
    </source>
</evidence>
<dbReference type="OrthoDB" id="8693905at2759"/>
<keyword evidence="5 11" id="KW-0547">Nucleotide-binding</keyword>
<feature type="compositionally biased region" description="Low complexity" evidence="12">
    <location>
        <begin position="361"/>
        <end position="372"/>
    </location>
</feature>
<feature type="compositionally biased region" description="Polar residues" evidence="12">
    <location>
        <begin position="342"/>
        <end position="360"/>
    </location>
</feature>
<evidence type="ECO:0000256" key="2">
    <source>
        <dbReference type="ARBA" id="ARBA00022527"/>
    </source>
</evidence>
<evidence type="ECO:0000256" key="11">
    <source>
        <dbReference type="PROSITE-ProRule" id="PRU10141"/>
    </source>
</evidence>
<dbReference type="Gene3D" id="1.10.510.10">
    <property type="entry name" value="Transferase(Phosphotransferase) domain 1"/>
    <property type="match status" value="1"/>
</dbReference>
<feature type="region of interest" description="Disordered" evidence="12">
    <location>
        <begin position="283"/>
        <end position="311"/>
    </location>
</feature>
<dbReference type="SUPFAM" id="SSF56112">
    <property type="entry name" value="Protein kinase-like (PK-like)"/>
    <property type="match status" value="1"/>
</dbReference>
<dbReference type="FunFam" id="1.25.10.10:FF:000583">
    <property type="entry name" value="MAP3K epsilon protein kinase 1"/>
    <property type="match status" value="1"/>
</dbReference>
<evidence type="ECO:0000256" key="1">
    <source>
        <dbReference type="ARBA" id="ARBA00012513"/>
    </source>
</evidence>
<feature type="region of interest" description="Disordered" evidence="12">
    <location>
        <begin position="526"/>
        <end position="591"/>
    </location>
</feature>
<keyword evidence="4" id="KW-0479">Metal-binding</keyword>
<dbReference type="SMART" id="SM00220">
    <property type="entry name" value="S_TKc"/>
    <property type="match status" value="1"/>
</dbReference>
<feature type="region of interest" description="Disordered" evidence="12">
    <location>
        <begin position="329"/>
        <end position="390"/>
    </location>
</feature>
<protein>
    <recommendedName>
        <fullName evidence="1">non-specific serine/threonine protein kinase</fullName>
        <ecNumber evidence="1">2.7.11.1</ecNumber>
    </recommendedName>
</protein>
<comment type="similarity">
    <text evidence="8">Belongs to the protein kinase superfamily. STE Ser/Thr protein kinase family.</text>
</comment>
<evidence type="ECO:0000313" key="15">
    <source>
        <dbReference type="Proteomes" id="UP000053424"/>
    </source>
</evidence>
<evidence type="ECO:0000256" key="9">
    <source>
        <dbReference type="ARBA" id="ARBA00047899"/>
    </source>
</evidence>
<name>A0A0C3C1Z1_HEBCY</name>
<dbReference type="Proteomes" id="UP000053424">
    <property type="component" value="Unassembled WGS sequence"/>
</dbReference>
<keyword evidence="15" id="KW-1185">Reference proteome</keyword>
<dbReference type="FunFam" id="1.10.510.10:FF:000946">
    <property type="entry name" value="Probable serine/threonine-protein kinase DDB_G0284251"/>
    <property type="match status" value="1"/>
</dbReference>
<keyword evidence="2" id="KW-0723">Serine/threonine-protein kinase</keyword>
<feature type="region of interest" description="Disordered" evidence="12">
    <location>
        <begin position="1"/>
        <end position="22"/>
    </location>
</feature>
<evidence type="ECO:0000259" key="13">
    <source>
        <dbReference type="PROSITE" id="PS50011"/>
    </source>
</evidence>
<dbReference type="PROSITE" id="PS00108">
    <property type="entry name" value="PROTEIN_KINASE_ST"/>
    <property type="match status" value="1"/>
</dbReference>
<comment type="catalytic activity">
    <reaction evidence="10">
        <text>L-seryl-[protein] + ATP = O-phospho-L-seryl-[protein] + ADP + H(+)</text>
        <dbReference type="Rhea" id="RHEA:17989"/>
        <dbReference type="Rhea" id="RHEA-COMP:9863"/>
        <dbReference type="Rhea" id="RHEA-COMP:11604"/>
        <dbReference type="ChEBI" id="CHEBI:15378"/>
        <dbReference type="ChEBI" id="CHEBI:29999"/>
        <dbReference type="ChEBI" id="CHEBI:30616"/>
        <dbReference type="ChEBI" id="CHEBI:83421"/>
        <dbReference type="ChEBI" id="CHEBI:456216"/>
        <dbReference type="EC" id="2.7.11.1"/>
    </reaction>
</comment>
<reference evidence="15" key="2">
    <citation type="submission" date="2015-01" db="EMBL/GenBank/DDBJ databases">
        <title>Evolutionary Origins and Diversification of the Mycorrhizal Mutualists.</title>
        <authorList>
            <consortium name="DOE Joint Genome Institute"/>
            <consortium name="Mycorrhizal Genomics Consortium"/>
            <person name="Kohler A."/>
            <person name="Kuo A."/>
            <person name="Nagy L.G."/>
            <person name="Floudas D."/>
            <person name="Copeland A."/>
            <person name="Barry K.W."/>
            <person name="Cichocki N."/>
            <person name="Veneault-Fourrey C."/>
            <person name="LaButti K."/>
            <person name="Lindquist E.A."/>
            <person name="Lipzen A."/>
            <person name="Lundell T."/>
            <person name="Morin E."/>
            <person name="Murat C."/>
            <person name="Riley R."/>
            <person name="Ohm R."/>
            <person name="Sun H."/>
            <person name="Tunlid A."/>
            <person name="Henrissat B."/>
            <person name="Grigoriev I.V."/>
            <person name="Hibbett D.S."/>
            <person name="Martin F."/>
        </authorList>
    </citation>
    <scope>NUCLEOTIDE SEQUENCE [LARGE SCALE GENOMIC DNA]</scope>
    <source>
        <strain evidence="15">h7</strain>
    </source>
</reference>
<feature type="region of interest" description="Disordered" evidence="12">
    <location>
        <begin position="1170"/>
        <end position="1200"/>
    </location>
</feature>
<evidence type="ECO:0000313" key="14">
    <source>
        <dbReference type="EMBL" id="KIM42960.1"/>
    </source>
</evidence>
<feature type="domain" description="Protein kinase" evidence="13">
    <location>
        <begin position="23"/>
        <end position="273"/>
    </location>
</feature>
<proteinExistence type="inferred from homology"/>
<gene>
    <name evidence="14" type="ORF">M413DRAFT_443780</name>
</gene>
<dbReference type="GO" id="GO:0004674">
    <property type="term" value="F:protein serine/threonine kinase activity"/>
    <property type="evidence" value="ECO:0007669"/>
    <property type="project" value="UniProtKB-KW"/>
</dbReference>
<dbReference type="EMBL" id="KN831776">
    <property type="protein sequence ID" value="KIM42960.1"/>
    <property type="molecule type" value="Genomic_DNA"/>
</dbReference>
<evidence type="ECO:0000256" key="7">
    <source>
        <dbReference type="ARBA" id="ARBA00022840"/>
    </source>
</evidence>
<evidence type="ECO:0000256" key="3">
    <source>
        <dbReference type="ARBA" id="ARBA00022679"/>
    </source>
</evidence>
<comment type="catalytic activity">
    <reaction evidence="9">
        <text>L-threonyl-[protein] + ATP = O-phospho-L-threonyl-[protein] + ADP + H(+)</text>
        <dbReference type="Rhea" id="RHEA:46608"/>
        <dbReference type="Rhea" id="RHEA-COMP:11060"/>
        <dbReference type="Rhea" id="RHEA-COMP:11605"/>
        <dbReference type="ChEBI" id="CHEBI:15378"/>
        <dbReference type="ChEBI" id="CHEBI:30013"/>
        <dbReference type="ChEBI" id="CHEBI:30616"/>
        <dbReference type="ChEBI" id="CHEBI:61977"/>
        <dbReference type="ChEBI" id="CHEBI:456216"/>
        <dbReference type="EC" id="2.7.11.1"/>
    </reaction>
</comment>
<organism evidence="14 15">
    <name type="scientific">Hebeloma cylindrosporum</name>
    <dbReference type="NCBI Taxonomy" id="76867"/>
    <lineage>
        <taxon>Eukaryota</taxon>
        <taxon>Fungi</taxon>
        <taxon>Dikarya</taxon>
        <taxon>Basidiomycota</taxon>
        <taxon>Agaricomycotina</taxon>
        <taxon>Agaricomycetes</taxon>
        <taxon>Agaricomycetidae</taxon>
        <taxon>Agaricales</taxon>
        <taxon>Agaricineae</taxon>
        <taxon>Hymenogastraceae</taxon>
        <taxon>Hebeloma</taxon>
    </lineage>
</organism>
<dbReference type="GO" id="GO:0005524">
    <property type="term" value="F:ATP binding"/>
    <property type="evidence" value="ECO:0007669"/>
    <property type="project" value="UniProtKB-UniRule"/>
</dbReference>